<proteinExistence type="predicted"/>
<dbReference type="SUPFAM" id="SSF48452">
    <property type="entry name" value="TPR-like"/>
    <property type="match status" value="1"/>
</dbReference>
<feature type="domain" description="Beta-lactamase-related" evidence="2">
    <location>
        <begin position="31"/>
        <end position="321"/>
    </location>
</feature>
<dbReference type="InterPro" id="IPR011990">
    <property type="entry name" value="TPR-like_helical_dom_sf"/>
</dbReference>
<dbReference type="Proteomes" id="UP000317010">
    <property type="component" value="Unassembled WGS sequence"/>
</dbReference>
<dbReference type="InterPro" id="IPR050491">
    <property type="entry name" value="AmpC-like"/>
</dbReference>
<dbReference type="Gene3D" id="1.25.40.10">
    <property type="entry name" value="Tetratricopeptide repeat domain"/>
    <property type="match status" value="1"/>
</dbReference>
<dbReference type="Gene3D" id="3.40.710.10">
    <property type="entry name" value="DD-peptidase/beta-lactamase superfamily"/>
    <property type="match status" value="1"/>
</dbReference>
<organism evidence="3 4">
    <name type="scientific">Mucilaginibacter frigoritolerans</name>
    <dbReference type="NCBI Taxonomy" id="652788"/>
    <lineage>
        <taxon>Bacteria</taxon>
        <taxon>Pseudomonadati</taxon>
        <taxon>Bacteroidota</taxon>
        <taxon>Sphingobacteriia</taxon>
        <taxon>Sphingobacteriales</taxon>
        <taxon>Sphingobacteriaceae</taxon>
        <taxon>Mucilaginibacter</taxon>
    </lineage>
</organism>
<dbReference type="SMART" id="SM00028">
    <property type="entry name" value="TPR"/>
    <property type="match status" value="2"/>
</dbReference>
<reference evidence="3 4" key="1">
    <citation type="submission" date="2019-07" db="EMBL/GenBank/DDBJ databases">
        <title>Genomic Encyclopedia of Archaeal and Bacterial Type Strains, Phase II (KMG-II): from individual species to whole genera.</title>
        <authorList>
            <person name="Goeker M."/>
        </authorList>
    </citation>
    <scope>NUCLEOTIDE SEQUENCE [LARGE SCALE GENOMIC DNA]</scope>
    <source>
        <strain evidence="3 4">ATCC BAA-1854</strain>
    </source>
</reference>
<feature type="repeat" description="TPR" evidence="1">
    <location>
        <begin position="417"/>
        <end position="450"/>
    </location>
</feature>
<dbReference type="AlphaFoldDB" id="A0A562TU19"/>
<protein>
    <submittedName>
        <fullName evidence="3">CubicO group peptidase (Beta-lactamase class C family)</fullName>
    </submittedName>
</protein>
<dbReference type="InterPro" id="IPR012338">
    <property type="entry name" value="Beta-lactam/transpept-like"/>
</dbReference>
<comment type="caution">
    <text evidence="3">The sequence shown here is derived from an EMBL/GenBank/DDBJ whole genome shotgun (WGS) entry which is preliminary data.</text>
</comment>
<keyword evidence="1" id="KW-0802">TPR repeat</keyword>
<evidence type="ECO:0000313" key="3">
    <source>
        <dbReference type="EMBL" id="TWI97101.1"/>
    </source>
</evidence>
<dbReference type="Pfam" id="PF00144">
    <property type="entry name" value="Beta-lactamase"/>
    <property type="match status" value="1"/>
</dbReference>
<dbReference type="PROSITE" id="PS50005">
    <property type="entry name" value="TPR"/>
    <property type="match status" value="1"/>
</dbReference>
<dbReference type="PANTHER" id="PTHR46825:SF9">
    <property type="entry name" value="BETA-LACTAMASE-RELATED DOMAIN-CONTAINING PROTEIN"/>
    <property type="match status" value="1"/>
</dbReference>
<dbReference type="SUPFAM" id="SSF56601">
    <property type="entry name" value="beta-lactamase/transpeptidase-like"/>
    <property type="match status" value="1"/>
</dbReference>
<dbReference type="EMBL" id="VLLI01000011">
    <property type="protein sequence ID" value="TWI97101.1"/>
    <property type="molecule type" value="Genomic_DNA"/>
</dbReference>
<accession>A0A562TU19</accession>
<evidence type="ECO:0000256" key="1">
    <source>
        <dbReference type="PROSITE-ProRule" id="PRU00339"/>
    </source>
</evidence>
<evidence type="ECO:0000313" key="4">
    <source>
        <dbReference type="Proteomes" id="UP000317010"/>
    </source>
</evidence>
<dbReference type="RefSeq" id="WP_144914639.1">
    <property type="nucleotide sequence ID" value="NZ_VLLI01000011.1"/>
</dbReference>
<keyword evidence="4" id="KW-1185">Reference proteome</keyword>
<evidence type="ECO:0000259" key="2">
    <source>
        <dbReference type="Pfam" id="PF00144"/>
    </source>
</evidence>
<dbReference type="OrthoDB" id="9793489at2"/>
<dbReference type="InterPro" id="IPR019734">
    <property type="entry name" value="TPR_rpt"/>
</dbReference>
<gene>
    <name evidence="3" type="ORF">JN11_03561</name>
</gene>
<dbReference type="InterPro" id="IPR001466">
    <property type="entry name" value="Beta-lactam-related"/>
</dbReference>
<sequence>MKKHAEFVWLCLCIVFINNAVKAQTTKVEKIEAYMTRAHELGLFKGNILVADDGKVLYETAMGFTGASEKTPLTTQYRFHIGSIAKEFDAVALMMLKDQGKLSLDDKVSKYLPQLPAWANTITIKNLLQYTSGIPDVKWKTVKTDADDMADLMQLKKLDFEPGSSYAYNNNNVFLRRRIIEKITGITFNQFVEQKILASSGMNNSVVDPGDDVPLMARAYNKNHQQDPLTVPISGWTAVTLDDFYKWAQAIADFKLISPQSTKDILIPVAPGKQAGLGGGSMDGDKLVSHIHDGTAYNYQALLVSDAPKGRTVILLTNSKNVSLYQFNTAIQAILDGQPYTQPAKSILISFQNKLDSLTADQFIAFYNDLKKTNAAEYGFDDENSLNEIGYYLLGKNRMTDAIIVFEYNTKLFPNSWNVFDSLGEAYADKGDKQKALLNYKKSVQLNPNSQSGKDIIKKLEQPGN</sequence>
<name>A0A562TU19_9SPHI</name>
<dbReference type="PANTHER" id="PTHR46825">
    <property type="entry name" value="D-ALANYL-D-ALANINE-CARBOXYPEPTIDASE/ENDOPEPTIDASE AMPH"/>
    <property type="match status" value="1"/>
</dbReference>